<dbReference type="Proteomes" id="UP000276133">
    <property type="component" value="Unassembled WGS sequence"/>
</dbReference>
<evidence type="ECO:0000313" key="1">
    <source>
        <dbReference type="EMBL" id="RNA33183.1"/>
    </source>
</evidence>
<protein>
    <submittedName>
        <fullName evidence="1">Uncharacterized protein</fullName>
    </submittedName>
</protein>
<keyword evidence="2" id="KW-1185">Reference proteome</keyword>
<evidence type="ECO:0000313" key="2">
    <source>
        <dbReference type="Proteomes" id="UP000276133"/>
    </source>
</evidence>
<accession>A0A3M7SBH6</accession>
<feature type="non-terminal residue" evidence="1">
    <location>
        <position position="94"/>
    </location>
</feature>
<gene>
    <name evidence="1" type="ORF">BpHYR1_052004</name>
</gene>
<proteinExistence type="predicted"/>
<organism evidence="1 2">
    <name type="scientific">Brachionus plicatilis</name>
    <name type="common">Marine rotifer</name>
    <name type="synonym">Brachionus muelleri</name>
    <dbReference type="NCBI Taxonomy" id="10195"/>
    <lineage>
        <taxon>Eukaryota</taxon>
        <taxon>Metazoa</taxon>
        <taxon>Spiralia</taxon>
        <taxon>Gnathifera</taxon>
        <taxon>Rotifera</taxon>
        <taxon>Eurotatoria</taxon>
        <taxon>Monogononta</taxon>
        <taxon>Pseudotrocha</taxon>
        <taxon>Ploima</taxon>
        <taxon>Brachionidae</taxon>
        <taxon>Brachionus</taxon>
    </lineage>
</organism>
<comment type="caution">
    <text evidence="1">The sequence shown here is derived from an EMBL/GenBank/DDBJ whole genome shotgun (WGS) entry which is preliminary data.</text>
</comment>
<sequence length="94" mass="10914">MSNKTNYNRISETNCISEPIKCAWNYPLNPKCKYQQYNFELGILKCFIPKTFAIGIQIEKLIVQIDKMIILNCLIRKSFLNVTGCLTLFKSTKD</sequence>
<dbReference type="EMBL" id="REGN01001671">
    <property type="protein sequence ID" value="RNA33183.1"/>
    <property type="molecule type" value="Genomic_DNA"/>
</dbReference>
<name>A0A3M7SBH6_BRAPC</name>
<dbReference type="AlphaFoldDB" id="A0A3M7SBH6"/>
<reference evidence="1 2" key="1">
    <citation type="journal article" date="2018" name="Sci. Rep.">
        <title>Genomic signatures of local adaptation to the degree of environmental predictability in rotifers.</title>
        <authorList>
            <person name="Franch-Gras L."/>
            <person name="Hahn C."/>
            <person name="Garcia-Roger E.M."/>
            <person name="Carmona M.J."/>
            <person name="Serra M."/>
            <person name="Gomez A."/>
        </authorList>
    </citation>
    <scope>NUCLEOTIDE SEQUENCE [LARGE SCALE GENOMIC DNA]</scope>
    <source>
        <strain evidence="1">HYR1</strain>
    </source>
</reference>